<evidence type="ECO:0000313" key="2">
    <source>
        <dbReference type="Proteomes" id="UP001623348"/>
    </source>
</evidence>
<comment type="caution">
    <text evidence="1">The sequence shown here is derived from an EMBL/GenBank/DDBJ whole genome shotgun (WGS) entry which is preliminary data.</text>
</comment>
<accession>A0ABC9XM17</accession>
<gene>
    <name evidence="1" type="ORF">GRJ2_002275100</name>
</gene>
<proteinExistence type="predicted"/>
<reference evidence="1 2" key="1">
    <citation type="submission" date="2024-06" db="EMBL/GenBank/DDBJ databases">
        <title>The draft genome of Grus japonensis, version 3.</title>
        <authorList>
            <person name="Nabeshima K."/>
            <person name="Suzuki S."/>
            <person name="Onuma M."/>
        </authorList>
    </citation>
    <scope>NUCLEOTIDE SEQUENCE [LARGE SCALE GENOMIC DNA]</scope>
    <source>
        <strain evidence="1 2">451A</strain>
    </source>
</reference>
<dbReference type="Proteomes" id="UP001623348">
    <property type="component" value="Unassembled WGS sequence"/>
</dbReference>
<keyword evidence="2" id="KW-1185">Reference proteome</keyword>
<organism evidence="1 2">
    <name type="scientific">Grus japonensis</name>
    <name type="common">Japanese crane</name>
    <name type="synonym">Red-crowned crane</name>
    <dbReference type="NCBI Taxonomy" id="30415"/>
    <lineage>
        <taxon>Eukaryota</taxon>
        <taxon>Metazoa</taxon>
        <taxon>Chordata</taxon>
        <taxon>Craniata</taxon>
        <taxon>Vertebrata</taxon>
        <taxon>Euteleostomi</taxon>
        <taxon>Archelosauria</taxon>
        <taxon>Archosauria</taxon>
        <taxon>Dinosauria</taxon>
        <taxon>Saurischia</taxon>
        <taxon>Theropoda</taxon>
        <taxon>Coelurosauria</taxon>
        <taxon>Aves</taxon>
        <taxon>Neognathae</taxon>
        <taxon>Neoaves</taxon>
        <taxon>Gruiformes</taxon>
        <taxon>Gruidae</taxon>
        <taxon>Grus</taxon>
    </lineage>
</organism>
<name>A0ABC9XM17_GRUJA</name>
<sequence length="94" mass="9717">MEATPGPDTGAAETAPRLVPCRSQPRLLLGRVLSSAEGCEGRGAERCLEVKTKCDTIRTGSRSCFGDGLNVKLFTSPVEGSEAARAGDSSGCLC</sequence>
<evidence type="ECO:0000313" key="1">
    <source>
        <dbReference type="EMBL" id="GAB0198097.1"/>
    </source>
</evidence>
<protein>
    <submittedName>
        <fullName evidence="1">Uncharacterized protein</fullName>
    </submittedName>
</protein>
<dbReference type="EMBL" id="BAAFJT010000019">
    <property type="protein sequence ID" value="GAB0198097.1"/>
    <property type="molecule type" value="Genomic_DNA"/>
</dbReference>
<dbReference type="AlphaFoldDB" id="A0ABC9XM17"/>